<proteinExistence type="predicted"/>
<evidence type="ECO:0000259" key="1">
    <source>
        <dbReference type="Pfam" id="PF13503"/>
    </source>
</evidence>
<feature type="domain" description="DUF4123" evidence="1">
    <location>
        <begin position="23"/>
        <end position="143"/>
    </location>
</feature>
<organism evidence="2 3">
    <name type="scientific">Paraburkholderia bryophila</name>
    <dbReference type="NCBI Taxonomy" id="420952"/>
    <lineage>
        <taxon>Bacteria</taxon>
        <taxon>Pseudomonadati</taxon>
        <taxon>Pseudomonadota</taxon>
        <taxon>Betaproteobacteria</taxon>
        <taxon>Burkholderiales</taxon>
        <taxon>Burkholderiaceae</taxon>
        <taxon>Paraburkholderia</taxon>
    </lineage>
</organism>
<protein>
    <submittedName>
        <fullName evidence="2">Uncharacterized protein DUF4123</fullName>
    </submittedName>
</protein>
<sequence>MPLSQLERYLTRRRVQTSLPVRLYALVDGLLYGDAFGANALERCSAAIALFDETPDASLADAGPWLIDFEGASTATRQAVLELAAGAAGVSWLTTAYRFESLARDMRKRLDVRMPNGGTALLRFYDARVMGDIARVLSSSQRAAFFVPTFDWLVQIHGELIRVHPDD</sequence>
<accession>A0A329BNI4</accession>
<dbReference type="Pfam" id="PF13503">
    <property type="entry name" value="DUF4123"/>
    <property type="match status" value="1"/>
</dbReference>
<evidence type="ECO:0000313" key="3">
    <source>
        <dbReference type="Proteomes" id="UP000248918"/>
    </source>
</evidence>
<gene>
    <name evidence="2" type="ORF">BX591_1184</name>
</gene>
<evidence type="ECO:0000313" key="2">
    <source>
        <dbReference type="EMBL" id="RAS24206.1"/>
    </source>
</evidence>
<dbReference type="InterPro" id="IPR025391">
    <property type="entry name" value="DUF4123"/>
</dbReference>
<dbReference type="Proteomes" id="UP000248918">
    <property type="component" value="Unassembled WGS sequence"/>
</dbReference>
<reference evidence="2 3" key="1">
    <citation type="submission" date="2018-06" db="EMBL/GenBank/DDBJ databases">
        <title>Genomic Encyclopedia of Type Strains, Phase III (KMG-III): the genomes of soil and plant-associated and newly described type strains.</title>
        <authorList>
            <person name="Whitman W."/>
        </authorList>
    </citation>
    <scope>NUCLEOTIDE SEQUENCE [LARGE SCALE GENOMIC DNA]</scope>
    <source>
        <strain evidence="2 3">LMG 23644</strain>
    </source>
</reference>
<dbReference type="EMBL" id="QLTK01000018">
    <property type="protein sequence ID" value="RAS24206.1"/>
    <property type="molecule type" value="Genomic_DNA"/>
</dbReference>
<dbReference type="AlphaFoldDB" id="A0A329BNI4"/>
<name>A0A329BNI4_9BURK</name>
<dbReference type="OrthoDB" id="8657003at2"/>
<comment type="caution">
    <text evidence="2">The sequence shown here is derived from an EMBL/GenBank/DDBJ whole genome shotgun (WGS) entry which is preliminary data.</text>
</comment>
<dbReference type="RefSeq" id="WP_111933622.1">
    <property type="nucleotide sequence ID" value="NZ_CADFFP010000021.1"/>
</dbReference>